<dbReference type="AlphaFoldDB" id="A0A182RUD8"/>
<sequence>MELTREHFRAIIFHNFRRALSRQDCFDPVKLHPIRLLRTGIMNLIMAEAHSVTNFVKDFQKRSLCLRTLIPLKN</sequence>
<dbReference type="VEuPathDB" id="VectorBase:AFUN009896"/>
<organism evidence="1">
    <name type="scientific">Anopheles funestus</name>
    <name type="common">African malaria mosquito</name>
    <dbReference type="NCBI Taxonomy" id="62324"/>
    <lineage>
        <taxon>Eukaryota</taxon>
        <taxon>Metazoa</taxon>
        <taxon>Ecdysozoa</taxon>
        <taxon>Arthropoda</taxon>
        <taxon>Hexapoda</taxon>
        <taxon>Insecta</taxon>
        <taxon>Pterygota</taxon>
        <taxon>Neoptera</taxon>
        <taxon>Endopterygota</taxon>
        <taxon>Diptera</taxon>
        <taxon>Nematocera</taxon>
        <taxon>Culicoidea</taxon>
        <taxon>Culicidae</taxon>
        <taxon>Anophelinae</taxon>
        <taxon>Anopheles</taxon>
    </lineage>
</organism>
<name>A0A182RUD8_ANOFN</name>
<evidence type="ECO:0000313" key="1">
    <source>
        <dbReference type="EnsemblMetazoa" id="AFUN009896-PA"/>
    </source>
</evidence>
<accession>A0A182RUD8</accession>
<reference evidence="1" key="1">
    <citation type="submission" date="2020-05" db="UniProtKB">
        <authorList>
            <consortium name="EnsemblMetazoa"/>
        </authorList>
    </citation>
    <scope>IDENTIFICATION</scope>
    <source>
        <strain evidence="1">FUMOZ</strain>
    </source>
</reference>
<protein>
    <submittedName>
        <fullName evidence="1">Uncharacterized protein</fullName>
    </submittedName>
</protein>
<proteinExistence type="predicted"/>
<dbReference type="EnsemblMetazoa" id="AFUN009896-RA">
    <property type="protein sequence ID" value="AFUN009896-PA"/>
    <property type="gene ID" value="AFUN009896"/>
</dbReference>